<evidence type="ECO:0000313" key="1">
    <source>
        <dbReference type="EMBL" id="DAE00620.1"/>
    </source>
</evidence>
<proteinExistence type="predicted"/>
<sequence length="32" mass="3848">MGSTLFHFLGRNNEGIAFYPAPFYFYRPYRSK</sequence>
<name>A0A8S5P307_9CAUD</name>
<organism evidence="1">
    <name type="scientific">Myoviridae sp. ctakU3</name>
    <dbReference type="NCBI Taxonomy" id="2825135"/>
    <lineage>
        <taxon>Viruses</taxon>
        <taxon>Duplodnaviria</taxon>
        <taxon>Heunggongvirae</taxon>
        <taxon>Uroviricota</taxon>
        <taxon>Caudoviricetes</taxon>
    </lineage>
</organism>
<accession>A0A8S5P307</accession>
<dbReference type="EMBL" id="BK015306">
    <property type="protein sequence ID" value="DAE00620.1"/>
    <property type="molecule type" value="Genomic_DNA"/>
</dbReference>
<protein>
    <submittedName>
        <fullName evidence="1">Uncharacterized protein</fullName>
    </submittedName>
</protein>
<reference evidence="1" key="1">
    <citation type="journal article" date="2021" name="Proc. Natl. Acad. Sci. U.S.A.">
        <title>A Catalog of Tens of Thousands of Viruses from Human Metagenomes Reveals Hidden Associations with Chronic Diseases.</title>
        <authorList>
            <person name="Tisza M.J."/>
            <person name="Buck C.B."/>
        </authorList>
    </citation>
    <scope>NUCLEOTIDE SEQUENCE</scope>
    <source>
        <strain evidence="1">CtakU3</strain>
    </source>
</reference>